<organism evidence="1 2">
    <name type="scientific">Gemmatimonas phototrophica</name>
    <dbReference type="NCBI Taxonomy" id="1379270"/>
    <lineage>
        <taxon>Bacteria</taxon>
        <taxon>Pseudomonadati</taxon>
        <taxon>Gemmatimonadota</taxon>
        <taxon>Gemmatimonadia</taxon>
        <taxon>Gemmatimonadales</taxon>
        <taxon>Gemmatimonadaceae</taxon>
        <taxon>Gemmatimonas</taxon>
    </lineage>
</organism>
<dbReference type="EMBL" id="CP011454">
    <property type="protein sequence ID" value="AMW06056.1"/>
    <property type="molecule type" value="Genomic_DNA"/>
</dbReference>
<name>A0A143BLX3_9BACT</name>
<dbReference type="RefSeq" id="WP_026848211.1">
    <property type="nucleotide sequence ID" value="NZ_CP011454.1"/>
</dbReference>
<reference evidence="1 2" key="2">
    <citation type="journal article" date="2016" name="Environ. Microbiol. Rep.">
        <title>Metagenomic evidence for the presence of phototrophic Gemmatimonadetes bacteria in diverse environments.</title>
        <authorList>
            <person name="Zeng Y."/>
            <person name="Baumbach J."/>
            <person name="Barbosa E.G."/>
            <person name="Azevedo V."/>
            <person name="Zhang C."/>
            <person name="Koblizek M."/>
        </authorList>
    </citation>
    <scope>NUCLEOTIDE SEQUENCE [LARGE SCALE GENOMIC DNA]</scope>
    <source>
        <strain evidence="1 2">AP64</strain>
    </source>
</reference>
<dbReference type="SUPFAM" id="SSF55961">
    <property type="entry name" value="Bet v1-like"/>
    <property type="match status" value="1"/>
</dbReference>
<dbReference type="KEGG" id="gph:GEMMAAP_17220"/>
<evidence type="ECO:0000313" key="2">
    <source>
        <dbReference type="Proteomes" id="UP000076404"/>
    </source>
</evidence>
<dbReference type="eggNOG" id="COG3832">
    <property type="taxonomic scope" value="Bacteria"/>
</dbReference>
<reference evidence="1 2" key="1">
    <citation type="journal article" date="2014" name="Proc. Natl. Acad. Sci. U.S.A.">
        <title>Functional type 2 photosynthetic reaction centers found in the rare bacterial phylum Gemmatimonadetes.</title>
        <authorList>
            <person name="Zeng Y."/>
            <person name="Feng F."/>
            <person name="Medova H."/>
            <person name="Dean J."/>
            <person name="Koblizek M."/>
        </authorList>
    </citation>
    <scope>NUCLEOTIDE SEQUENCE [LARGE SCALE GENOMIC DNA]</scope>
    <source>
        <strain evidence="1 2">AP64</strain>
    </source>
</reference>
<dbReference type="AlphaFoldDB" id="A0A143BLX3"/>
<evidence type="ECO:0008006" key="3">
    <source>
        <dbReference type="Google" id="ProtNLM"/>
    </source>
</evidence>
<gene>
    <name evidence="1" type="ORF">GEMMAAP_17220</name>
</gene>
<keyword evidence="2" id="KW-1185">Reference proteome</keyword>
<evidence type="ECO:0000313" key="1">
    <source>
        <dbReference type="EMBL" id="AMW06056.1"/>
    </source>
</evidence>
<accession>A0A143BLX3</accession>
<sequence length="152" mass="16505">MMNWILLVMAAIASVVVALILGGLATARTHRATRDLYFRAPIDAVWTLVRTIDETPAWCASLPAMTVLQEHAPHALTTQLLDDTGTPMGTWTLTLLAQKGGTQLSAAEEVDVRNPIQRFLRSFGAHSQRLDGFVEALGRQLGEPVNEANTAT</sequence>
<protein>
    <recommendedName>
        <fullName evidence="3">Polyketide cyclase</fullName>
    </recommendedName>
</protein>
<dbReference type="Proteomes" id="UP000076404">
    <property type="component" value="Chromosome"/>
</dbReference>
<proteinExistence type="predicted"/>